<name>A0A9X1FVZ9_9RHOB</name>
<organism evidence="2 3">
    <name type="scientific">Roseobacter insulae</name>
    <dbReference type="NCBI Taxonomy" id="2859783"/>
    <lineage>
        <taxon>Bacteria</taxon>
        <taxon>Pseudomonadati</taxon>
        <taxon>Pseudomonadota</taxon>
        <taxon>Alphaproteobacteria</taxon>
        <taxon>Rhodobacterales</taxon>
        <taxon>Roseobacteraceae</taxon>
        <taxon>Roseobacter</taxon>
    </lineage>
</organism>
<dbReference type="EMBL" id="JAHXDN010000003">
    <property type="protein sequence ID" value="MBW4708637.1"/>
    <property type="molecule type" value="Genomic_DNA"/>
</dbReference>
<evidence type="ECO:0000313" key="2">
    <source>
        <dbReference type="EMBL" id="MBW4708637.1"/>
    </source>
</evidence>
<comment type="caution">
    <text evidence="2">The sequence shown here is derived from an EMBL/GenBank/DDBJ whole genome shotgun (WGS) entry which is preliminary data.</text>
</comment>
<evidence type="ECO:0000313" key="3">
    <source>
        <dbReference type="Proteomes" id="UP001138661"/>
    </source>
</evidence>
<dbReference type="AlphaFoldDB" id="A0A9X1FVZ9"/>
<sequence>MIDIDTIIDALAAADSGLKTVKSGAGTIEAIKQLLRNKKDGAEVDIEELKQLISDLRDENVEYREALWDARNKLLELKREVEEADAAVEMRARYHLKKFKAGGTVLVCNKEERIDIIPEYVCPNCYLTDALFMPLQPGGYAGYQLACNKCGLCVNWDNPESSM</sequence>
<proteinExistence type="predicted"/>
<dbReference type="Proteomes" id="UP001138661">
    <property type="component" value="Unassembled WGS sequence"/>
</dbReference>
<keyword evidence="1" id="KW-0175">Coiled coil</keyword>
<reference evidence="2" key="1">
    <citation type="submission" date="2021-07" db="EMBL/GenBank/DDBJ databases">
        <title>Roseobacter insulae sp. nov., isolated from a tidal flat.</title>
        <authorList>
            <person name="Park S."/>
            <person name="Yoon J.-H."/>
        </authorList>
    </citation>
    <scope>NUCLEOTIDE SEQUENCE</scope>
    <source>
        <strain evidence="2">YSTF-M11</strain>
    </source>
</reference>
<feature type="coiled-coil region" evidence="1">
    <location>
        <begin position="32"/>
        <end position="87"/>
    </location>
</feature>
<accession>A0A9X1FVZ9</accession>
<evidence type="ECO:0000256" key="1">
    <source>
        <dbReference type="SAM" id="Coils"/>
    </source>
</evidence>
<gene>
    <name evidence="2" type="ORF">KX928_12665</name>
</gene>
<keyword evidence="3" id="KW-1185">Reference proteome</keyword>
<dbReference type="RefSeq" id="WP_219502905.1">
    <property type="nucleotide sequence ID" value="NZ_JAHXDN010000003.1"/>
</dbReference>
<protein>
    <submittedName>
        <fullName evidence="2">Uncharacterized protein</fullName>
    </submittedName>
</protein>